<accession>C5KZF7</accession>
<dbReference type="RefSeq" id="XP_002778343.1">
    <property type="nucleotide sequence ID" value="XM_002778297.1"/>
</dbReference>
<dbReference type="AlphaFoldDB" id="C5KZF7"/>
<proteinExistence type="predicted"/>
<protein>
    <recommendedName>
        <fullName evidence="3">Ubiquitin-like protease family profile domain-containing protein</fullName>
    </recommendedName>
</protein>
<gene>
    <name evidence="1" type="ORF">Pmar_PMAR015890</name>
</gene>
<feature type="non-terminal residue" evidence="1">
    <location>
        <position position="1"/>
    </location>
</feature>
<evidence type="ECO:0000313" key="1">
    <source>
        <dbReference type="EMBL" id="EER10138.1"/>
    </source>
</evidence>
<dbReference type="InParanoid" id="C5KZF7"/>
<organism evidence="2">
    <name type="scientific">Perkinsus marinus (strain ATCC 50983 / TXsc)</name>
    <dbReference type="NCBI Taxonomy" id="423536"/>
    <lineage>
        <taxon>Eukaryota</taxon>
        <taxon>Sar</taxon>
        <taxon>Alveolata</taxon>
        <taxon>Perkinsozoa</taxon>
        <taxon>Perkinsea</taxon>
        <taxon>Perkinsida</taxon>
        <taxon>Perkinsidae</taxon>
        <taxon>Perkinsus</taxon>
    </lineage>
</organism>
<sequence length="54" mass="6358">RKDCVDIFNGTIRNIDDQQHERKRVNCGLYIFRELVKLTKDATTEGRFVNESSK</sequence>
<keyword evidence="2" id="KW-1185">Reference proteome</keyword>
<evidence type="ECO:0000313" key="2">
    <source>
        <dbReference type="Proteomes" id="UP000007800"/>
    </source>
</evidence>
<evidence type="ECO:0008006" key="3">
    <source>
        <dbReference type="Google" id="ProtNLM"/>
    </source>
</evidence>
<feature type="non-terminal residue" evidence="1">
    <location>
        <position position="54"/>
    </location>
</feature>
<dbReference type="Proteomes" id="UP000007800">
    <property type="component" value="Unassembled WGS sequence"/>
</dbReference>
<reference evidence="1 2" key="1">
    <citation type="submission" date="2008-07" db="EMBL/GenBank/DDBJ databases">
        <authorList>
            <person name="El-Sayed N."/>
            <person name="Caler E."/>
            <person name="Inman J."/>
            <person name="Amedeo P."/>
            <person name="Hass B."/>
            <person name="Wortman J."/>
        </authorList>
    </citation>
    <scope>NUCLEOTIDE SEQUENCE [LARGE SCALE GENOMIC DNA]</scope>
    <source>
        <strain evidence="2">ATCC 50983 / TXsc</strain>
    </source>
</reference>
<name>C5KZF7_PERM5</name>
<dbReference type="EMBL" id="GG677824">
    <property type="protein sequence ID" value="EER10138.1"/>
    <property type="molecule type" value="Genomic_DNA"/>
</dbReference>
<dbReference type="GeneID" id="9038522"/>